<dbReference type="Proteomes" id="UP001378592">
    <property type="component" value="Unassembled WGS sequence"/>
</dbReference>
<name>A0AAN9Z7I9_9ORTH</name>
<gene>
    <name evidence="3" type="ORF">R5R35_005516</name>
</gene>
<keyword evidence="4" id="KW-1185">Reference proteome</keyword>
<evidence type="ECO:0000313" key="3">
    <source>
        <dbReference type="EMBL" id="KAK7865722.1"/>
    </source>
</evidence>
<evidence type="ECO:0000256" key="2">
    <source>
        <dbReference type="SAM" id="SignalP"/>
    </source>
</evidence>
<protein>
    <recommendedName>
        <fullName evidence="5">Accessory gland protein</fullName>
    </recommendedName>
</protein>
<dbReference type="EMBL" id="JAZDUA010000167">
    <property type="protein sequence ID" value="KAK7865722.1"/>
    <property type="molecule type" value="Genomic_DNA"/>
</dbReference>
<reference evidence="3 4" key="1">
    <citation type="submission" date="2024-03" db="EMBL/GenBank/DDBJ databases">
        <title>The genome assembly and annotation of the cricket Gryllus longicercus Weissman &amp; Gray.</title>
        <authorList>
            <person name="Szrajer S."/>
            <person name="Gray D."/>
            <person name="Ylla G."/>
        </authorList>
    </citation>
    <scope>NUCLEOTIDE SEQUENCE [LARGE SCALE GENOMIC DNA]</scope>
    <source>
        <strain evidence="3">DAG 2021-001</strain>
        <tissue evidence="3">Whole body minus gut</tissue>
    </source>
</reference>
<evidence type="ECO:0000313" key="4">
    <source>
        <dbReference type="Proteomes" id="UP001378592"/>
    </source>
</evidence>
<sequence length="111" mass="12136">MASLTLVLFLFSVAATMALPLDISQNLIDSHLKHFEETRQALRHLKDIIDEMNSNIEFLQKRSVCYIGAGMGHNCEYGEALDSAFAARHLLGDDNPGKRGPLPLAPAGAPF</sequence>
<feature type="coiled-coil region" evidence="1">
    <location>
        <begin position="35"/>
        <end position="62"/>
    </location>
</feature>
<evidence type="ECO:0000256" key="1">
    <source>
        <dbReference type="SAM" id="Coils"/>
    </source>
</evidence>
<dbReference type="AlphaFoldDB" id="A0AAN9Z7I9"/>
<comment type="caution">
    <text evidence="3">The sequence shown here is derived from an EMBL/GenBank/DDBJ whole genome shotgun (WGS) entry which is preliminary data.</text>
</comment>
<organism evidence="3 4">
    <name type="scientific">Gryllus longicercus</name>
    <dbReference type="NCBI Taxonomy" id="2509291"/>
    <lineage>
        <taxon>Eukaryota</taxon>
        <taxon>Metazoa</taxon>
        <taxon>Ecdysozoa</taxon>
        <taxon>Arthropoda</taxon>
        <taxon>Hexapoda</taxon>
        <taxon>Insecta</taxon>
        <taxon>Pterygota</taxon>
        <taxon>Neoptera</taxon>
        <taxon>Polyneoptera</taxon>
        <taxon>Orthoptera</taxon>
        <taxon>Ensifera</taxon>
        <taxon>Gryllidea</taxon>
        <taxon>Grylloidea</taxon>
        <taxon>Gryllidae</taxon>
        <taxon>Gryllinae</taxon>
        <taxon>Gryllus</taxon>
    </lineage>
</organism>
<keyword evidence="2" id="KW-0732">Signal</keyword>
<keyword evidence="1" id="KW-0175">Coiled coil</keyword>
<accession>A0AAN9Z7I9</accession>
<feature type="signal peptide" evidence="2">
    <location>
        <begin position="1"/>
        <end position="18"/>
    </location>
</feature>
<proteinExistence type="predicted"/>
<feature type="chain" id="PRO_5042811343" description="Accessory gland protein" evidence="2">
    <location>
        <begin position="19"/>
        <end position="111"/>
    </location>
</feature>
<evidence type="ECO:0008006" key="5">
    <source>
        <dbReference type="Google" id="ProtNLM"/>
    </source>
</evidence>